<sequence>MSSPAMPEVSAAALVGAAIDAIGTEGFCPALTAWLQTVAPYSFTVVFGYRGEAKPIDLYDDFPSHRRKVFVTDYLEGPYLLDPFCQGAIRPVEPGFHRLRSLAPDRFYQGEYFRSYYMRTEIAEEIGCFAEMPGDCHVVFSLMREEKPFSAPEFRKLTGVAPIVTALMRRHWADLSREFATRSTPRPALTGDGLDRLTPREREITGWILKGYSAEATGQELGIASGTVRIHRRNIYAKLGISSQRELFARFLAGISP</sequence>
<dbReference type="Pfam" id="PF00196">
    <property type="entry name" value="GerE"/>
    <property type="match status" value="1"/>
</dbReference>
<evidence type="ECO:0000256" key="3">
    <source>
        <dbReference type="ARBA" id="ARBA00023163"/>
    </source>
</evidence>
<accession>A0AAX1UKY7</accession>
<dbReference type="Gene3D" id="1.10.10.10">
    <property type="entry name" value="Winged helix-like DNA-binding domain superfamily/Winged helix DNA-binding domain"/>
    <property type="match status" value="1"/>
</dbReference>
<dbReference type="SMART" id="SM00421">
    <property type="entry name" value="HTH_LUXR"/>
    <property type="match status" value="1"/>
</dbReference>
<dbReference type="PROSITE" id="PS50043">
    <property type="entry name" value="HTH_LUXR_2"/>
    <property type="match status" value="1"/>
</dbReference>
<evidence type="ECO:0000313" key="5">
    <source>
        <dbReference type="EMBL" id="RHZ94518.1"/>
    </source>
</evidence>
<dbReference type="GO" id="GO:0003677">
    <property type="term" value="F:DNA binding"/>
    <property type="evidence" value="ECO:0007669"/>
    <property type="project" value="UniProtKB-KW"/>
</dbReference>
<evidence type="ECO:0000259" key="4">
    <source>
        <dbReference type="PROSITE" id="PS50043"/>
    </source>
</evidence>
<keyword evidence="3" id="KW-0804">Transcription</keyword>
<evidence type="ECO:0000313" key="6">
    <source>
        <dbReference type="Proteomes" id="UP000266305"/>
    </source>
</evidence>
<dbReference type="RefSeq" id="WP_089257434.1">
    <property type="nucleotide sequence ID" value="NZ_QWGP01000012.1"/>
</dbReference>
<dbReference type="AlphaFoldDB" id="A0AAX1UKY7"/>
<dbReference type="EMBL" id="QWGP01000012">
    <property type="protein sequence ID" value="RHZ94518.1"/>
    <property type="molecule type" value="Genomic_DNA"/>
</dbReference>
<name>A0AAX1UKY7_CERSP</name>
<dbReference type="InterPro" id="IPR036388">
    <property type="entry name" value="WH-like_DNA-bd_sf"/>
</dbReference>
<dbReference type="GO" id="GO:0006355">
    <property type="term" value="P:regulation of DNA-templated transcription"/>
    <property type="evidence" value="ECO:0007669"/>
    <property type="project" value="InterPro"/>
</dbReference>
<keyword evidence="2" id="KW-0238">DNA-binding</keyword>
<feature type="domain" description="HTH luxR-type" evidence="4">
    <location>
        <begin position="190"/>
        <end position="255"/>
    </location>
</feature>
<gene>
    <name evidence="5" type="ORF">D1114_12290</name>
</gene>
<dbReference type="SUPFAM" id="SSF46894">
    <property type="entry name" value="C-terminal effector domain of the bipartite response regulators"/>
    <property type="match status" value="1"/>
</dbReference>
<protein>
    <submittedName>
        <fullName evidence="5">LuxR family transcriptional regulator</fullName>
    </submittedName>
</protein>
<evidence type="ECO:0000256" key="1">
    <source>
        <dbReference type="ARBA" id="ARBA00023015"/>
    </source>
</evidence>
<dbReference type="PANTHER" id="PTHR44688:SF16">
    <property type="entry name" value="DNA-BINDING TRANSCRIPTIONAL ACTIVATOR DEVR_DOSR"/>
    <property type="match status" value="1"/>
</dbReference>
<comment type="caution">
    <text evidence="5">The sequence shown here is derived from an EMBL/GenBank/DDBJ whole genome shotgun (WGS) entry which is preliminary data.</text>
</comment>
<evidence type="ECO:0000256" key="2">
    <source>
        <dbReference type="ARBA" id="ARBA00023125"/>
    </source>
</evidence>
<dbReference type="CDD" id="cd06170">
    <property type="entry name" value="LuxR_C_like"/>
    <property type="match status" value="1"/>
</dbReference>
<proteinExistence type="predicted"/>
<keyword evidence="1" id="KW-0805">Transcription regulation</keyword>
<dbReference type="InterPro" id="IPR016032">
    <property type="entry name" value="Sig_transdc_resp-reg_C-effctor"/>
</dbReference>
<dbReference type="PANTHER" id="PTHR44688">
    <property type="entry name" value="DNA-BINDING TRANSCRIPTIONAL ACTIVATOR DEVR_DOSR"/>
    <property type="match status" value="1"/>
</dbReference>
<dbReference type="Proteomes" id="UP000266305">
    <property type="component" value="Unassembled WGS sequence"/>
</dbReference>
<dbReference type="PRINTS" id="PR00038">
    <property type="entry name" value="HTHLUXR"/>
</dbReference>
<reference evidence="5 6" key="1">
    <citation type="submission" date="2018-08" db="EMBL/GenBank/DDBJ databases">
        <title>Draft genome sequence of Rhodobacter sphaeroides FY.</title>
        <authorList>
            <person name="Rayyan A."/>
            <person name="Meyer T.E."/>
            <person name="Kyndt J.A."/>
        </authorList>
    </citation>
    <scope>NUCLEOTIDE SEQUENCE [LARGE SCALE GENOMIC DNA]</scope>
    <source>
        <strain evidence="5 6">FY</strain>
    </source>
</reference>
<dbReference type="InterPro" id="IPR000792">
    <property type="entry name" value="Tscrpt_reg_LuxR_C"/>
</dbReference>
<organism evidence="5 6">
    <name type="scientific">Cereibacter sphaeroides</name>
    <name type="common">Rhodobacter sphaeroides</name>
    <dbReference type="NCBI Taxonomy" id="1063"/>
    <lineage>
        <taxon>Bacteria</taxon>
        <taxon>Pseudomonadati</taxon>
        <taxon>Pseudomonadota</taxon>
        <taxon>Alphaproteobacteria</taxon>
        <taxon>Rhodobacterales</taxon>
        <taxon>Paracoccaceae</taxon>
        <taxon>Cereibacter</taxon>
    </lineage>
</organism>